<dbReference type="Proteomes" id="UP000236845">
    <property type="component" value="Unassembled WGS sequence"/>
</dbReference>
<dbReference type="AlphaFoldDB" id="A0A2H0YQ74"/>
<evidence type="ECO:0000313" key="2">
    <source>
        <dbReference type="EMBL" id="PIS40628.1"/>
    </source>
</evidence>
<organism evidence="2 3">
    <name type="scientific">Candidatus Kerfeldbacteria bacterium CG08_land_8_20_14_0_20_43_14</name>
    <dbReference type="NCBI Taxonomy" id="2014246"/>
    <lineage>
        <taxon>Bacteria</taxon>
        <taxon>Candidatus Kerfeldiibacteriota</taxon>
    </lineage>
</organism>
<protein>
    <submittedName>
        <fullName evidence="2">Uncharacterized protein</fullName>
    </submittedName>
</protein>
<accession>A0A2H0YQ74</accession>
<sequence>MAESLTKNASKFILRELIGDVLLFPLWWYVKGLARFSGFCWNKVGEFTNRSRLSPKVWFQNLFVPMYGDYSRSGRAISFFVRLVVALALSVVFVIYLVGFLIFFLAYLALPVAVVYYFLRQLINLPWFKF</sequence>
<reference evidence="3" key="1">
    <citation type="submission" date="2017-09" db="EMBL/GenBank/DDBJ databases">
        <title>Depth-based differentiation of microbial function through sediment-hosted aquifers and enrichment of novel symbionts in the deep terrestrial subsurface.</title>
        <authorList>
            <person name="Probst A.J."/>
            <person name="Ladd B."/>
            <person name="Jarett J.K."/>
            <person name="Geller-Mcgrath D.E."/>
            <person name="Sieber C.M.K."/>
            <person name="Emerson J.B."/>
            <person name="Anantharaman K."/>
            <person name="Thomas B.C."/>
            <person name="Malmstrom R."/>
            <person name="Stieglmeier M."/>
            <person name="Klingl A."/>
            <person name="Woyke T."/>
            <person name="Ryan C.M."/>
            <person name="Banfield J.F."/>
        </authorList>
    </citation>
    <scope>NUCLEOTIDE SEQUENCE [LARGE SCALE GENOMIC DNA]</scope>
</reference>
<gene>
    <name evidence="2" type="ORF">COT26_02320</name>
</gene>
<comment type="caution">
    <text evidence="2">The sequence shown here is derived from an EMBL/GenBank/DDBJ whole genome shotgun (WGS) entry which is preliminary data.</text>
</comment>
<keyword evidence="1" id="KW-0472">Membrane</keyword>
<dbReference type="EMBL" id="PEXW01000053">
    <property type="protein sequence ID" value="PIS40628.1"/>
    <property type="molecule type" value="Genomic_DNA"/>
</dbReference>
<feature type="transmembrane region" description="Helical" evidence="1">
    <location>
        <begin position="101"/>
        <end position="119"/>
    </location>
</feature>
<name>A0A2H0YQ74_9BACT</name>
<evidence type="ECO:0000256" key="1">
    <source>
        <dbReference type="SAM" id="Phobius"/>
    </source>
</evidence>
<keyword evidence="1" id="KW-1133">Transmembrane helix</keyword>
<feature type="transmembrane region" description="Helical" evidence="1">
    <location>
        <begin position="12"/>
        <end position="30"/>
    </location>
</feature>
<proteinExistence type="predicted"/>
<keyword evidence="1" id="KW-0812">Transmembrane</keyword>
<evidence type="ECO:0000313" key="3">
    <source>
        <dbReference type="Proteomes" id="UP000236845"/>
    </source>
</evidence>
<feature type="transmembrane region" description="Helical" evidence="1">
    <location>
        <begin position="76"/>
        <end position="95"/>
    </location>
</feature>